<dbReference type="RefSeq" id="WP_200116313.1">
    <property type="nucleotide sequence ID" value="NZ_JAEHOH010000022.1"/>
</dbReference>
<dbReference type="EMBL" id="JAEHOH010000022">
    <property type="protein sequence ID" value="MBK0420171.1"/>
    <property type="molecule type" value="Genomic_DNA"/>
</dbReference>
<comment type="caution">
    <text evidence="2">The sequence shown here is derived from an EMBL/GenBank/DDBJ whole genome shotgun (WGS) entry which is preliminary data.</text>
</comment>
<dbReference type="AlphaFoldDB" id="A0A934UW50"/>
<protein>
    <recommendedName>
        <fullName evidence="1">DUF7341 domain-containing protein</fullName>
    </recommendedName>
</protein>
<organism evidence="2 3">
    <name type="scientific">Leucobacter chromiisoli</name>
    <dbReference type="NCBI Taxonomy" id="2796471"/>
    <lineage>
        <taxon>Bacteria</taxon>
        <taxon>Bacillati</taxon>
        <taxon>Actinomycetota</taxon>
        <taxon>Actinomycetes</taxon>
        <taxon>Micrococcales</taxon>
        <taxon>Microbacteriaceae</taxon>
        <taxon>Leucobacter</taxon>
    </lineage>
</organism>
<evidence type="ECO:0000259" key="1">
    <source>
        <dbReference type="Pfam" id="PF24030"/>
    </source>
</evidence>
<dbReference type="Proteomes" id="UP000608530">
    <property type="component" value="Unassembled WGS sequence"/>
</dbReference>
<name>A0A934UW50_9MICO</name>
<sequence length="200" mass="21842">MERLTETHTVHYDGAEYECGPLIDQLREALTSSLGAGSGGGGSSDGGLLNLGAFTLWEHIDGIARGWLRSFNLDHRGTLEDVISRLPRTIQAEHANGTIDDDLRERLDAMFGQWVAQIEDLFDPPHQKELTAPCPECGERYHVDGDTQRAAVVIPVKRGRAVVAECRCCGAMWATETALVGLAEQMGIEVDFTALHSLVE</sequence>
<reference evidence="2" key="1">
    <citation type="submission" date="2020-12" db="EMBL/GenBank/DDBJ databases">
        <title>Leucobacter sp. CAS1, isolated from Chromium sludge.</title>
        <authorList>
            <person name="Xu Z."/>
        </authorList>
    </citation>
    <scope>NUCLEOTIDE SEQUENCE</scope>
    <source>
        <strain evidence="2">CSA1</strain>
    </source>
</reference>
<dbReference type="InterPro" id="IPR055765">
    <property type="entry name" value="DUF7341"/>
</dbReference>
<proteinExistence type="predicted"/>
<accession>A0A934UW50</accession>
<feature type="domain" description="DUF7341" evidence="1">
    <location>
        <begin position="8"/>
        <end position="122"/>
    </location>
</feature>
<gene>
    <name evidence="2" type="ORF">JD276_14130</name>
</gene>
<keyword evidence="3" id="KW-1185">Reference proteome</keyword>
<evidence type="ECO:0000313" key="3">
    <source>
        <dbReference type="Proteomes" id="UP000608530"/>
    </source>
</evidence>
<dbReference type="Pfam" id="PF24030">
    <property type="entry name" value="DUF7341"/>
    <property type="match status" value="1"/>
</dbReference>
<evidence type="ECO:0000313" key="2">
    <source>
        <dbReference type="EMBL" id="MBK0420171.1"/>
    </source>
</evidence>